<gene>
    <name evidence="1" type="ORF">Patl1_27852</name>
</gene>
<organism evidence="1 2">
    <name type="scientific">Pistacia atlantica</name>
    <dbReference type="NCBI Taxonomy" id="434234"/>
    <lineage>
        <taxon>Eukaryota</taxon>
        <taxon>Viridiplantae</taxon>
        <taxon>Streptophyta</taxon>
        <taxon>Embryophyta</taxon>
        <taxon>Tracheophyta</taxon>
        <taxon>Spermatophyta</taxon>
        <taxon>Magnoliopsida</taxon>
        <taxon>eudicotyledons</taxon>
        <taxon>Gunneridae</taxon>
        <taxon>Pentapetalae</taxon>
        <taxon>rosids</taxon>
        <taxon>malvids</taxon>
        <taxon>Sapindales</taxon>
        <taxon>Anacardiaceae</taxon>
        <taxon>Pistacia</taxon>
    </lineage>
</organism>
<comment type="caution">
    <text evidence="1">The sequence shown here is derived from an EMBL/GenBank/DDBJ whole genome shotgun (WGS) entry which is preliminary data.</text>
</comment>
<keyword evidence="2" id="KW-1185">Reference proteome</keyword>
<accession>A0ACC1BF39</accession>
<sequence>MKHIYHTKLRHAQVLELLNCILKEILKLSNTQLERIGFDQAIYDAIKHGIIEIVDELIECNPEIIWRKDKKGRTIFANALVLRQEKIFSHVYRLGAKLRIAVLRHDIFGNNFLHLAAKLSPPSRLDRISGGALQMQRELQWFKEVQSMVPPKYMEEVNENNKTPSALFSEEHQELIREGERWMKNTAASCMVVATLIAAVMFTSAFTVPGGDNNEYDAFLVFVISNAFALFASSTAVLVFLGILTSRYEERDFLKSSPTKLIIGLFSLFFSIVTMMVAFGSALSIVLQARLKWVAIPVIVLSSIPVVFFALLQFPLLLEMVICTYWRDIFDKPKKGSMLEDN</sequence>
<dbReference type="Proteomes" id="UP001164250">
    <property type="component" value="Chromosome 5"/>
</dbReference>
<reference evidence="2" key="1">
    <citation type="journal article" date="2023" name="G3 (Bethesda)">
        <title>Genome assembly and association tests identify interacting loci associated with vigor, precocity, and sex in interspecific pistachio rootstocks.</title>
        <authorList>
            <person name="Palmer W."/>
            <person name="Jacygrad E."/>
            <person name="Sagayaradj S."/>
            <person name="Cavanaugh K."/>
            <person name="Han R."/>
            <person name="Bertier L."/>
            <person name="Beede B."/>
            <person name="Kafkas S."/>
            <person name="Golino D."/>
            <person name="Preece J."/>
            <person name="Michelmore R."/>
        </authorList>
    </citation>
    <scope>NUCLEOTIDE SEQUENCE [LARGE SCALE GENOMIC DNA]</scope>
</reference>
<evidence type="ECO:0000313" key="1">
    <source>
        <dbReference type="EMBL" id="KAJ0097558.1"/>
    </source>
</evidence>
<dbReference type="EMBL" id="CM047901">
    <property type="protein sequence ID" value="KAJ0097558.1"/>
    <property type="molecule type" value="Genomic_DNA"/>
</dbReference>
<proteinExistence type="predicted"/>
<evidence type="ECO:0000313" key="2">
    <source>
        <dbReference type="Proteomes" id="UP001164250"/>
    </source>
</evidence>
<protein>
    <submittedName>
        <fullName evidence="1">Uncharacterized protein</fullName>
    </submittedName>
</protein>
<name>A0ACC1BF39_9ROSI</name>